<dbReference type="GO" id="GO:0004674">
    <property type="term" value="F:protein serine/threonine kinase activity"/>
    <property type="evidence" value="ECO:0007669"/>
    <property type="project" value="UniProtKB-KW"/>
</dbReference>
<evidence type="ECO:0000256" key="10">
    <source>
        <dbReference type="ARBA" id="ARBA00022840"/>
    </source>
</evidence>
<feature type="domain" description="Bulb-type lectin" evidence="22">
    <location>
        <begin position="19"/>
        <end position="140"/>
    </location>
</feature>
<evidence type="ECO:0000256" key="16">
    <source>
        <dbReference type="ARBA" id="ARBA00047899"/>
    </source>
</evidence>
<evidence type="ECO:0000259" key="23">
    <source>
        <dbReference type="PROSITE" id="PS50948"/>
    </source>
</evidence>
<feature type="domain" description="Bulb-type lectin" evidence="22">
    <location>
        <begin position="1612"/>
        <end position="1738"/>
    </location>
</feature>
<gene>
    <name evidence="24" type="ORF">OSJNBb0015D13.18</name>
</gene>
<dbReference type="Pfam" id="PF03000">
    <property type="entry name" value="NPH3"/>
    <property type="match status" value="1"/>
</dbReference>
<evidence type="ECO:0000256" key="8">
    <source>
        <dbReference type="ARBA" id="ARBA00022741"/>
    </source>
</evidence>
<dbReference type="Gene3D" id="3.30.200.20">
    <property type="entry name" value="Phosphorylase Kinase, domain 1"/>
    <property type="match status" value="3"/>
</dbReference>
<dbReference type="InterPro" id="IPR003609">
    <property type="entry name" value="Pan_app"/>
</dbReference>
<dbReference type="Pfam" id="PF01453">
    <property type="entry name" value="B_lectin"/>
    <property type="match status" value="4"/>
</dbReference>
<dbReference type="SUPFAM" id="SSF51110">
    <property type="entry name" value="alpha-D-mannose-specific plant lectins"/>
    <property type="match status" value="4"/>
</dbReference>
<dbReference type="InterPro" id="IPR000858">
    <property type="entry name" value="S_locus_glycoprot_dom"/>
</dbReference>
<dbReference type="CDD" id="cd14066">
    <property type="entry name" value="STKc_IRAK"/>
    <property type="match status" value="2"/>
</dbReference>
<comment type="catalytic activity">
    <reaction evidence="16">
        <text>L-threonyl-[protein] + ATP = O-phospho-L-threonyl-[protein] + ADP + H(+)</text>
        <dbReference type="Rhea" id="RHEA:46608"/>
        <dbReference type="Rhea" id="RHEA-COMP:11060"/>
        <dbReference type="Rhea" id="RHEA-COMP:11605"/>
        <dbReference type="ChEBI" id="CHEBI:15378"/>
        <dbReference type="ChEBI" id="CHEBI:30013"/>
        <dbReference type="ChEBI" id="CHEBI:30616"/>
        <dbReference type="ChEBI" id="CHEBI:61977"/>
        <dbReference type="ChEBI" id="CHEBI:456216"/>
        <dbReference type="EC" id="2.7.11.1"/>
    </reaction>
</comment>
<feature type="binding site" evidence="18">
    <location>
        <position position="3019"/>
    </location>
    <ligand>
        <name>ATP</name>
        <dbReference type="ChEBI" id="CHEBI:30616"/>
    </ligand>
</feature>
<dbReference type="Pfam" id="PF07714">
    <property type="entry name" value="PK_Tyr_Ser-Thr"/>
    <property type="match status" value="4"/>
</dbReference>
<dbReference type="EMBL" id="AL606650">
    <property type="protein sequence ID" value="CAI44641.1"/>
    <property type="molecule type" value="Genomic_DNA"/>
</dbReference>
<feature type="domain" description="Bulb-type lectin" evidence="22">
    <location>
        <begin position="2515"/>
        <end position="2640"/>
    </location>
</feature>
<reference evidence="25" key="1">
    <citation type="journal article" date="2005" name="Nature">
        <title>The map-based sequence of the rice genome.</title>
        <authorList>
            <consortium name="International rice genome sequencing project (IRGSP)"/>
            <person name="Matsumoto T."/>
            <person name="Wu J."/>
            <person name="Kanamori H."/>
            <person name="Katayose Y."/>
            <person name="Fujisawa M."/>
            <person name="Namiki N."/>
            <person name="Mizuno H."/>
            <person name="Yamamoto K."/>
            <person name="Antonio B.A."/>
            <person name="Baba T."/>
            <person name="Sakata K."/>
            <person name="Nagamura Y."/>
            <person name="Aoki H."/>
            <person name="Arikawa K."/>
            <person name="Arita K."/>
            <person name="Bito T."/>
            <person name="Chiden Y."/>
            <person name="Fujitsuka N."/>
            <person name="Fukunaka R."/>
            <person name="Hamada M."/>
            <person name="Harada C."/>
            <person name="Hayashi A."/>
            <person name="Hijishita S."/>
            <person name="Honda M."/>
            <person name="Hosokawa S."/>
            <person name="Ichikawa Y."/>
            <person name="Idonuma A."/>
            <person name="Iijima M."/>
            <person name="Ikeda M."/>
            <person name="Ikeno M."/>
            <person name="Ito K."/>
            <person name="Ito S."/>
            <person name="Ito T."/>
            <person name="Ito Y."/>
            <person name="Ito Y."/>
            <person name="Iwabuchi A."/>
            <person name="Kamiya K."/>
            <person name="Karasawa W."/>
            <person name="Kurita K."/>
            <person name="Katagiri S."/>
            <person name="Kikuta A."/>
            <person name="Kobayashi H."/>
            <person name="Kobayashi N."/>
            <person name="Machita K."/>
            <person name="Maehara T."/>
            <person name="Masukawa M."/>
            <person name="Mizubayashi T."/>
            <person name="Mukai Y."/>
            <person name="Nagasaki H."/>
            <person name="Nagata Y."/>
            <person name="Naito S."/>
            <person name="Nakashima M."/>
            <person name="Nakama Y."/>
            <person name="Nakamichi Y."/>
            <person name="Nakamura M."/>
            <person name="Meguro A."/>
            <person name="Negishi M."/>
            <person name="Ohta I."/>
            <person name="Ohta T."/>
            <person name="Okamoto M."/>
            <person name="Ono N."/>
            <person name="Saji S."/>
            <person name="Sakaguchi M."/>
            <person name="Sakai K."/>
            <person name="Shibata M."/>
            <person name="Shimokawa T."/>
            <person name="Song J."/>
            <person name="Takazaki Y."/>
            <person name="Terasawa K."/>
            <person name="Tsugane M."/>
            <person name="Tsuji K."/>
            <person name="Ueda S."/>
            <person name="Waki K."/>
            <person name="Yamagata H."/>
            <person name="Yamamoto M."/>
            <person name="Yamamoto S."/>
            <person name="Yamane H."/>
            <person name="Yoshiki S."/>
            <person name="Yoshihara R."/>
            <person name="Yukawa K."/>
            <person name="Zhong H."/>
            <person name="Yano M."/>
            <person name="Yuan Q."/>
            <person name="Ouyang S."/>
            <person name="Liu J."/>
            <person name="Jones K.M."/>
            <person name="Gansberger K."/>
            <person name="Moffat K."/>
            <person name="Hill J."/>
            <person name="Bera J."/>
            <person name="Fadrosh D."/>
            <person name="Jin S."/>
            <person name="Johri S."/>
            <person name="Kim M."/>
            <person name="Overton L."/>
            <person name="Reardon M."/>
            <person name="Tsitrin T."/>
            <person name="Vuong H."/>
            <person name="Weaver B."/>
            <person name="Ciecko A."/>
            <person name="Tallon L."/>
            <person name="Jackson J."/>
            <person name="Pai G."/>
            <person name="Aken S.V."/>
            <person name="Utterback T."/>
            <person name="Reidmuller S."/>
            <person name="Feldblyum T."/>
            <person name="Hsiao J."/>
            <person name="Zismann V."/>
            <person name="Iobst S."/>
            <person name="de Vazeille A.R."/>
            <person name="Buell C.R."/>
            <person name="Ying K."/>
            <person name="Li Y."/>
            <person name="Lu T."/>
            <person name="Huang Y."/>
            <person name="Zhao Q."/>
            <person name="Feng Q."/>
            <person name="Zhang L."/>
            <person name="Zhu J."/>
            <person name="Weng Q."/>
            <person name="Mu J."/>
            <person name="Lu Y."/>
            <person name="Fan D."/>
            <person name="Liu Y."/>
            <person name="Guan J."/>
            <person name="Zhang Y."/>
            <person name="Yu S."/>
            <person name="Liu X."/>
            <person name="Zhang Y."/>
            <person name="Hong G."/>
            <person name="Han B."/>
            <person name="Choisne N."/>
            <person name="Demange N."/>
            <person name="Orjeda G."/>
            <person name="Samain S."/>
            <person name="Cattolico L."/>
            <person name="Pelletier E."/>
            <person name="Couloux A."/>
            <person name="Segurens B."/>
            <person name="Wincker P."/>
            <person name="D'Hont A."/>
            <person name="Scarpelli C."/>
            <person name="Weissenbach J."/>
            <person name="Salanoubat M."/>
            <person name="Quetier F."/>
            <person name="Yu Y."/>
            <person name="Kim H.R."/>
            <person name="Rambo T."/>
            <person name="Currie J."/>
            <person name="Collura K."/>
            <person name="Luo M."/>
            <person name="Yang T."/>
            <person name="Ammiraju J.S.S."/>
            <person name="Engler F."/>
            <person name="Soderlund C."/>
            <person name="Wing R.A."/>
            <person name="Palmer L.E."/>
            <person name="de la Bastide M."/>
            <person name="Spiegel L."/>
            <person name="Nascimento L."/>
            <person name="Zutavern T."/>
            <person name="O'Shaughnessy A."/>
            <person name="Dike S."/>
            <person name="Dedhia N."/>
            <person name="Preston R."/>
            <person name="Balija V."/>
            <person name="McCombie W.R."/>
            <person name="Chow T."/>
            <person name="Chen H."/>
            <person name="Chung M."/>
            <person name="Chen C."/>
            <person name="Shaw J."/>
            <person name="Wu H."/>
            <person name="Hsiao K."/>
            <person name="Chao Y."/>
            <person name="Chu M."/>
            <person name="Cheng C."/>
            <person name="Hour A."/>
            <person name="Lee P."/>
            <person name="Lin S."/>
            <person name="Lin Y."/>
            <person name="Liou J."/>
            <person name="Liu S."/>
            <person name="Hsing Y."/>
            <person name="Raghuvanshi S."/>
            <person name="Mohanty A."/>
            <person name="Bharti A.K."/>
            <person name="Gaur A."/>
            <person name="Gupta V."/>
            <person name="Kumar D."/>
            <person name="Ravi V."/>
            <person name="Vij S."/>
            <person name="Kapur A."/>
            <person name="Khurana P."/>
            <person name="Khurana P."/>
            <person name="Khurana J.P."/>
            <person name="Tyagi A.K."/>
            <person name="Gaikwad K."/>
            <person name="Singh A."/>
            <person name="Dalal V."/>
            <person name="Srivastava S."/>
            <person name="Dixit A."/>
            <person name="Pal A.K."/>
            <person name="Ghazi I.A."/>
            <person name="Yadav M."/>
            <person name="Pandit A."/>
            <person name="Bhargava A."/>
            <person name="Sureshbabu K."/>
            <person name="Batra K."/>
            <person name="Sharma T.R."/>
            <person name="Mohapatra T."/>
            <person name="Singh N.K."/>
            <person name="Messing J."/>
            <person name="Nelson A.B."/>
            <person name="Fuks G."/>
            <person name="Kavchok S."/>
            <person name="Keizer G."/>
            <person name="Linton E."/>
            <person name="Llaca V."/>
            <person name="Song R."/>
            <person name="Tanyolac B."/>
            <person name="Young S."/>
            <person name="Ho-Il K."/>
            <person name="Hahn J.H."/>
            <person name="Sangsakoo G."/>
            <person name="Vanavichit A."/>
            <person name="de Mattos Luiz.A.T."/>
            <person name="Zimmer P.D."/>
            <person name="Malone G."/>
            <person name="Dellagostin O."/>
            <person name="de Oliveira A.C."/>
            <person name="Bevan M."/>
            <person name="Bancroft I."/>
            <person name="Minx P."/>
            <person name="Cordum H."/>
            <person name="Wilson R."/>
            <person name="Cheng Z."/>
            <person name="Jin W."/>
            <person name="Jiang J."/>
            <person name="Leong S.A."/>
            <person name="Iwama H."/>
            <person name="Gojobori T."/>
            <person name="Itoh T."/>
            <person name="Niimura Y."/>
            <person name="Fujii Y."/>
            <person name="Habara T."/>
            <person name="Sakai H."/>
            <person name="Sato Y."/>
            <person name="Wilson G."/>
            <person name="Kumar K."/>
            <person name="McCouch S."/>
            <person name="Juretic N."/>
            <person name="Hoen D."/>
            <person name="Wright S."/>
            <person name="Bruskiewich R."/>
            <person name="Bureau T."/>
            <person name="Miyao A."/>
            <person name="Hirochika H."/>
            <person name="Nishikawa T."/>
            <person name="Kadowaki K."/>
            <person name="Sugiura M."/>
            <person name="Burr B."/>
            <person name="Sasaki T."/>
        </authorList>
    </citation>
    <scope>NUCLEOTIDE SEQUENCE [LARGE SCALE GENOMIC DNA]</scope>
    <source>
        <strain evidence="25">cv. Nipponbare</strain>
    </source>
</reference>
<dbReference type="FunFam" id="1.10.510.10:FF:000060">
    <property type="entry name" value="G-type lectin S-receptor-like serine/threonine-protein kinase"/>
    <property type="match status" value="4"/>
</dbReference>
<proteinExistence type="predicted"/>
<keyword evidence="14" id="KW-0675">Receptor</keyword>
<dbReference type="SUPFAM" id="SSF56112">
    <property type="entry name" value="Protein kinase-like (PK-like)"/>
    <property type="match status" value="4"/>
</dbReference>
<feature type="domain" description="Protein kinase" evidence="21">
    <location>
        <begin position="493"/>
        <end position="759"/>
    </location>
</feature>
<keyword evidence="5" id="KW-0808">Transferase</keyword>
<evidence type="ECO:0000256" key="15">
    <source>
        <dbReference type="ARBA" id="ARBA00023180"/>
    </source>
</evidence>
<dbReference type="InterPro" id="IPR001245">
    <property type="entry name" value="Ser-Thr/Tyr_kinase_cat_dom"/>
</dbReference>
<evidence type="ECO:0000256" key="5">
    <source>
        <dbReference type="ARBA" id="ARBA00022679"/>
    </source>
</evidence>
<keyword evidence="4" id="KW-0723">Serine/threonine-protein kinase</keyword>
<feature type="domain" description="Apple" evidence="23">
    <location>
        <begin position="2825"/>
        <end position="2910"/>
    </location>
</feature>
<evidence type="ECO:0000256" key="17">
    <source>
        <dbReference type="ARBA" id="ARBA00048679"/>
    </source>
</evidence>
<keyword evidence="11" id="KW-1133">Transmembrane helix</keyword>
<evidence type="ECO:0000256" key="12">
    <source>
        <dbReference type="ARBA" id="ARBA00023136"/>
    </source>
</evidence>
<dbReference type="Gene3D" id="2.90.10.10">
    <property type="entry name" value="Bulb-type lectin domain"/>
    <property type="match status" value="4"/>
</dbReference>
<dbReference type="InterPro" id="IPR011009">
    <property type="entry name" value="Kinase-like_dom_sf"/>
</dbReference>
<dbReference type="GO" id="GO:0051707">
    <property type="term" value="P:response to other organism"/>
    <property type="evidence" value="ECO:0007669"/>
    <property type="project" value="UniProtKB-ARBA"/>
</dbReference>
<dbReference type="GO" id="GO:0005886">
    <property type="term" value="C:plasma membrane"/>
    <property type="evidence" value="ECO:0007669"/>
    <property type="project" value="UniProtKB-SubCell"/>
</dbReference>
<evidence type="ECO:0000256" key="11">
    <source>
        <dbReference type="ARBA" id="ARBA00022989"/>
    </source>
</evidence>
<dbReference type="PROSITE" id="PS00108">
    <property type="entry name" value="PROTEIN_KINASE_ST"/>
    <property type="match status" value="4"/>
</dbReference>
<sequence>MVYFLMFLLLLSIPLCKTDDQLTLGKPIFPSEMLISKGGIFALGFFPPANFSNSLYVGVWFHNIPQRTVVWVANRDNPITTPSSATLAITNSSGMVLSDSQGDILWTAKISVIGASAVLLDTGNFVLRLANGTDIWQSFDHPTDTILAGMMFLMSYKSEIIGRLTAWRSHDDPSTGDFSFSLDPSSDLQGMTWNGTKPYCRNGVRTSVTVSGAQYPSNSSLFMYQTLIDSGNKLYYSYTVSDSSIYTRLTLDSTGTMMFLSWDNSSSSWMLIFQRPAAGSCEVYGSCGPFGYCDFTGAVPACRCLDGFEPVDPSISQSGCRRKEELRCGEGGHRFVSLPDMKVPDKFLQIRNRSFDQCAAECSSNCSCKAYAYANLSSGGTMADPSRCLVWTGELVDSEKKASLGENLYLRLAEPPVGKKNRLLKIVVPITVCMLLLTCIVLTWICKHRGKQNKEIQKRLMLEYPGTSNELGGENVKFPFISFGDIVAATDNFCESNLLGRGGFGKVYKRFPIYIDDNMKGILEGGTEVAVKRLNEGSGQGIEEFRNEVVLIAKLQHRNLVRLLGCCIHEDEKLLIYEYLPNKSLDAFLFDATRKYVLDWPTRFKIIKGIAKGLLYLHQDSRLTIIHRDLKASNILLDTEMNPKISDFGIARIFHGNQQQANTTRVVGTYGYMSPEYVLGGAFSVKSDTYSFGVLLLEIVSGLKISSSKLTPNFFSLTAYAWRLWKDGNATELLDKFFVDSYPLHEAFSDVIYDFKSLMENSGVCCVRILAGYLDHEGDAAAAPPRLDCTTDDDFSSAVSPPHNDVAQFTALAELIPEHARFNEDGMYHAIDIYLKTVVQVLYHEQRRLRAPSQPPSTAPSFCQSDDRLTPAKPLIFPGGDKLISDGGVFAVGFFSLTTTNSTPSLLYLGIWYNNIPERTYVWVANRDNPITTHTARLAVTNTSGLVLSDSKGTTANTVTIGGGGATAVLQNTGNFVLRYGRTYKNHEAVRVVAWRGRRDPSTCEFSLSGDPDQWGLHIVIWHGASPSWRSGVWNGATATGLTRYIWSQIVDNGEEIYAIYNAADGILTHWKLDYTGNVSFRAWNNVSSTWTSPFERPGHGCLHYGACGPFGYCDITGSFQECKCLDGFEPADGFSLNSSRGCRRKEELRCGGQDHFFTLPGMKVPDKFLYIRNRTFEECADECDRNCSCTAYAYANLRTILTTGDPSRCLVWMGELLDSEKASAVGENLYLRLAGSPAVNNKNIVKIVLPAIACLLILTACSCVVLCKCESRGIRRNKEVLKKTELGYLSAFHDSWDQNLEFPDISYEDLTSATNGFHETNMLGKGGFGKHKNLVRLLGCCIHGDEKLLIYEYLPNKSLDKFLFDHAMKSVIDWQTRFNIIKGVARGLLYLHQDSRMMIIHRDLKTSNILLDAEMNPKISDFGMARIFGNSEQQASTRRVVGTYGYMAPEYAMEGIFSVKSDTYSFGVLLLEIAWNLWKDGMAEAFVDKMVLESCLLNEVSESPSSFGGRWPPYSLLGRCQGNCLQNSRPLFTRGADKSRSGVTSLAHRTKFTVQKRVVYGLVAKIKGANCSRFIATGEPRTRPYEIYQIMACLPVFISLLFLISSCKGDDQLTQANRLISPGDVLISKGRVFALGFFSPTASNQSFFLGIWYHNISESERTYVWVANRDNPITTPSFATLAISNSSNLVLSDSGNHTLWTTNVTATGGDGAYAALLDSGNLVLRLPNGTTIWQSFDHPTDTLLMGMRFLVSYKAQVAMRCIAWKGPDDPSTGDFSISGDPSSNLQIFLWNGTRPYIRFIGFGPSSMWSSVFSFSTSLIYETSVSTDDEFYIIYTTSDGSPYKRLQLDYTGTLKFLAWNDSASSWTVVVQRPSPTIVCDPYASCGPFGYCDATAAIPRCQCLDGFEPDGSNSSSRGCRRKQQLRCRGRDDRFVTMAGMKVPDKFLHVRNRSFDECAAECSRNCSCTAYAYANLTGADQARCLLWSGELADTGRANIGENLYLRLADSTVNKKKSDIPKIVLPVITSLLILMCICLAWICKSRGIHRSKEIQKKHRLQHLKDSSELENDNLELPFICLEDIVTATNNFSDHNMLGKGGFGKVYKGVLEGGKEIAVKRLSKGSQQGVEEFRNEVVLIAKLQHRNLVRLISYCIHEDEKLLIYEYLPNKSLDTFLFDAKRKSVLDWTTRFMIIKGIARGLLYLHQDSRLTIIHRDLKASNILLDTNMSPKISDFGMARIFEGNKQQENTTRVVGTYGYMSPEYALEGSFSVKSDTYSFGVLLLELAWSLWKDGNAMDLVDSSIRESCLLHEVLRCIQIALSCVQDDPTARPLMSSIVFMLENETAALPTPKESAYLTARVYGTKDTRENKERSVNNHCIGKKQSAYSKARRRRLIHGKPQAKAKPAHHHQPGSNTLNHNPHSTVEIWINPINQWRTGTLMDLRPEEIRTICVNGTNPHPSMGAPPDGKQPRRLRRCGIQDSPTDRSCKLSSTRRQIRFHPAAAAATAATATAAISDESELTPAKPLYPGDMLISDGGVFALGFFSPTNSNATLYVGIWYHKIPNRTVVWVANRDNPITAPSSAMLFISNSSDLVLSESGGHTLWEARNNITTGGSGATVVLLNSGNLVLRSPNHTILWQSFDHLTDTILPGMKLLLKYNGQVAQRIVSWKGPDDPSTGNFSLSGDPNSDFQVLVWNGTSPYWRSGAWNGALVSAMFQSNTSSVTYQTIINKGNEIYMMYSVSDDSPSMRLMLDYTGTIKMLIWNSNLFAWSVLFSNPSYTCERYASCGPFGYCDAAEAFPTCKCLDGFKPDGLNISRGCVRKEQMKCSYGDSFLTLPGMKTPDKFLYIRNRSLDECMEECRHNCSCTAYAYANLSTASMMGDTSRCLVWMGELLDLAKVTGGGENLYLRLPSPTAVKKETDVVKIVLPVVASLLILTCICLVWICKSRGKQRSKEIQNKIMVQYLSASNELGAEDVDFPFIGFEEVVIATNNFSSYNMLGKGGFGKVYKGILEGGKEVAVKRLSKGSGQGIEEFRNEVVLIARLQHRNLVKLVGCCIHEDEKLLIYEYLPNKSLDAFLFDATRKTVLDWPNRFKIIKGVARGLLYLHQDSRLTIIHRDLKAGNILLDAEMSPKISDFGMARIFGGNQQQANTTRVVGTYGYMSPEYAMEGIFSVKSDIYSFGILLLEIISGFRISSPHLIMGFPNLIAYSWSLWKDGNARDLVDSSVVESCPLHEVLRCIHIALLCIQDHPDDRPLMSSVVFMLENNTAPLPQPKQPIFFVHKKRATEYARENMENSVNGVSITALEGR</sequence>
<evidence type="ECO:0000256" key="3">
    <source>
        <dbReference type="ARBA" id="ARBA00022475"/>
    </source>
</evidence>
<dbReference type="PANTHER" id="PTHR27002">
    <property type="entry name" value="RECEPTOR-LIKE SERINE/THREONINE-PROTEIN KINASE SD1-8"/>
    <property type="match status" value="1"/>
</dbReference>
<feature type="compositionally biased region" description="Polar residues" evidence="19">
    <location>
        <begin position="2409"/>
        <end position="2418"/>
    </location>
</feature>
<feature type="domain" description="Apple" evidence="23">
    <location>
        <begin position="328"/>
        <end position="413"/>
    </location>
</feature>
<dbReference type="InterPro" id="IPR036426">
    <property type="entry name" value="Bulb-type_lectin_dom_sf"/>
</dbReference>
<evidence type="ECO:0000313" key="24">
    <source>
        <dbReference type="EMBL" id="CAI44641.1"/>
    </source>
</evidence>
<keyword evidence="9" id="KW-0418">Kinase</keyword>
<keyword evidence="10 18" id="KW-0067">ATP-binding</keyword>
<dbReference type="FunFam" id="3.30.200.20:FF:000402">
    <property type="entry name" value="Serine/threonine-protein kinase"/>
    <property type="match status" value="3"/>
</dbReference>
<dbReference type="SMART" id="SM00220">
    <property type="entry name" value="S_TKc"/>
    <property type="match status" value="4"/>
</dbReference>
<name>Q5JQW1_ORYSJ</name>
<dbReference type="EC" id="2.7.11.1" evidence="2"/>
<evidence type="ECO:0000259" key="21">
    <source>
        <dbReference type="PROSITE" id="PS50011"/>
    </source>
</evidence>
<feature type="signal peptide" evidence="20">
    <location>
        <begin position="1"/>
        <end position="18"/>
    </location>
</feature>
<dbReference type="GO" id="GO:0005524">
    <property type="term" value="F:ATP binding"/>
    <property type="evidence" value="ECO:0007669"/>
    <property type="project" value="UniProtKB-UniRule"/>
</dbReference>
<dbReference type="FunFam" id="2.90.10.10:FF:000014">
    <property type="entry name" value="Serine/threonine-protein kinase"/>
    <property type="match status" value="3"/>
</dbReference>
<feature type="domain" description="Apple" evidence="23">
    <location>
        <begin position="1926"/>
        <end position="2006"/>
    </location>
</feature>
<feature type="domain" description="Protein kinase" evidence="21">
    <location>
        <begin position="2088"/>
        <end position="2345"/>
    </location>
</feature>
<dbReference type="PROSITE" id="PS50927">
    <property type="entry name" value="BULB_LECTIN"/>
    <property type="match status" value="4"/>
</dbReference>
<dbReference type="PROSITE" id="PS50011">
    <property type="entry name" value="PROTEIN_KINASE_DOM"/>
    <property type="match status" value="4"/>
</dbReference>
<evidence type="ECO:0000256" key="7">
    <source>
        <dbReference type="ARBA" id="ARBA00022729"/>
    </source>
</evidence>
<accession>Q5JQW1</accession>
<dbReference type="Proteomes" id="UP000000763">
    <property type="component" value="Chromosome 4"/>
</dbReference>
<feature type="domain" description="Protein kinase" evidence="21">
    <location>
        <begin position="1279"/>
        <end position="1576"/>
    </location>
</feature>
<protein>
    <recommendedName>
        <fullName evidence="2">non-specific serine/threonine protein kinase</fullName>
        <ecNumber evidence="2">2.7.11.1</ecNumber>
    </recommendedName>
</protein>
<evidence type="ECO:0000259" key="22">
    <source>
        <dbReference type="PROSITE" id="PS50927"/>
    </source>
</evidence>
<evidence type="ECO:0000256" key="4">
    <source>
        <dbReference type="ARBA" id="ARBA00022527"/>
    </source>
</evidence>
<evidence type="ECO:0000256" key="20">
    <source>
        <dbReference type="SAM" id="SignalP"/>
    </source>
</evidence>
<keyword evidence="7 20" id="KW-0732">Signal</keyword>
<dbReference type="SMART" id="SM00108">
    <property type="entry name" value="B_lectin"/>
    <property type="match status" value="4"/>
</dbReference>
<evidence type="ECO:0000256" key="19">
    <source>
        <dbReference type="SAM" id="MobiDB-lite"/>
    </source>
</evidence>
<feature type="domain" description="Protein kinase" evidence="21">
    <location>
        <begin position="2991"/>
        <end position="3277"/>
    </location>
</feature>
<keyword evidence="13" id="KW-1015">Disulfide bond</keyword>
<dbReference type="Pfam" id="PF08276">
    <property type="entry name" value="PAN_2"/>
    <property type="match status" value="4"/>
</dbReference>
<dbReference type="InterPro" id="IPR027356">
    <property type="entry name" value="NPH3_dom"/>
</dbReference>
<evidence type="ECO:0000256" key="1">
    <source>
        <dbReference type="ARBA" id="ARBA00004251"/>
    </source>
</evidence>
<dbReference type="PROSITE" id="PS50948">
    <property type="entry name" value="PAN"/>
    <property type="match status" value="4"/>
</dbReference>
<keyword evidence="12" id="KW-0472">Membrane</keyword>
<dbReference type="PROSITE" id="PS00107">
    <property type="entry name" value="PROTEIN_KINASE_ATP"/>
    <property type="match status" value="2"/>
</dbReference>
<keyword evidence="8 18" id="KW-0547">Nucleotide-binding</keyword>
<dbReference type="InterPro" id="IPR000719">
    <property type="entry name" value="Prot_kinase_dom"/>
</dbReference>
<keyword evidence="15" id="KW-0325">Glycoprotein</keyword>
<dbReference type="Gene3D" id="1.10.510.10">
    <property type="entry name" value="Transferase(Phosphotransferase) domain 1"/>
    <property type="match status" value="4"/>
</dbReference>
<dbReference type="Pfam" id="PF11883">
    <property type="entry name" value="DUF3403"/>
    <property type="match status" value="1"/>
</dbReference>
<dbReference type="InterPro" id="IPR008271">
    <property type="entry name" value="Ser/Thr_kinase_AS"/>
</dbReference>
<organism evidence="24 25">
    <name type="scientific">Oryza sativa subsp. japonica</name>
    <name type="common">Rice</name>
    <dbReference type="NCBI Taxonomy" id="39947"/>
    <lineage>
        <taxon>Eukaryota</taxon>
        <taxon>Viridiplantae</taxon>
        <taxon>Streptophyta</taxon>
        <taxon>Embryophyta</taxon>
        <taxon>Tracheophyta</taxon>
        <taxon>Spermatophyta</taxon>
        <taxon>Magnoliopsida</taxon>
        <taxon>Liliopsida</taxon>
        <taxon>Poales</taxon>
        <taxon>Poaceae</taxon>
        <taxon>BOP clade</taxon>
        <taxon>Oryzoideae</taxon>
        <taxon>Oryzeae</taxon>
        <taxon>Oryzinae</taxon>
        <taxon>Oryza</taxon>
        <taxon>Oryza sativa</taxon>
    </lineage>
</organism>
<dbReference type="CDD" id="cd01098">
    <property type="entry name" value="PAN_AP_plant"/>
    <property type="match status" value="4"/>
</dbReference>
<evidence type="ECO:0000256" key="13">
    <source>
        <dbReference type="ARBA" id="ARBA00023157"/>
    </source>
</evidence>
<dbReference type="SMART" id="SM00473">
    <property type="entry name" value="PAN_AP"/>
    <property type="match status" value="4"/>
</dbReference>
<dbReference type="InterPro" id="IPR017441">
    <property type="entry name" value="Protein_kinase_ATP_BS"/>
</dbReference>
<feature type="compositionally biased region" description="Basic residues" evidence="19">
    <location>
        <begin position="2395"/>
        <end position="2408"/>
    </location>
</feature>
<evidence type="ECO:0000256" key="6">
    <source>
        <dbReference type="ARBA" id="ARBA00022692"/>
    </source>
</evidence>
<dbReference type="CDD" id="cd00028">
    <property type="entry name" value="B_lectin"/>
    <property type="match status" value="4"/>
</dbReference>
<keyword evidence="6" id="KW-0812">Transmembrane</keyword>
<evidence type="ECO:0000313" key="25">
    <source>
        <dbReference type="Proteomes" id="UP000000763"/>
    </source>
</evidence>
<keyword evidence="3" id="KW-1003">Cell membrane</keyword>
<evidence type="ECO:0000256" key="18">
    <source>
        <dbReference type="PROSITE-ProRule" id="PRU10141"/>
    </source>
</evidence>
<comment type="catalytic activity">
    <reaction evidence="17">
        <text>L-seryl-[protein] + ATP = O-phospho-L-seryl-[protein] + ADP + H(+)</text>
        <dbReference type="Rhea" id="RHEA:17989"/>
        <dbReference type="Rhea" id="RHEA-COMP:9863"/>
        <dbReference type="Rhea" id="RHEA-COMP:11604"/>
        <dbReference type="ChEBI" id="CHEBI:15378"/>
        <dbReference type="ChEBI" id="CHEBI:29999"/>
        <dbReference type="ChEBI" id="CHEBI:30616"/>
        <dbReference type="ChEBI" id="CHEBI:83421"/>
        <dbReference type="ChEBI" id="CHEBI:456216"/>
        <dbReference type="EC" id="2.7.11.1"/>
    </reaction>
</comment>
<evidence type="ECO:0000256" key="2">
    <source>
        <dbReference type="ARBA" id="ARBA00012513"/>
    </source>
</evidence>
<comment type="subcellular location">
    <subcellularLocation>
        <location evidence="1">Cell membrane</location>
        <topology evidence="1">Single-pass type I membrane protein</topology>
    </subcellularLocation>
</comment>
<dbReference type="Pfam" id="PF00954">
    <property type="entry name" value="S_locus_glycop"/>
    <property type="match status" value="4"/>
</dbReference>
<feature type="binding site" evidence="18">
    <location>
        <position position="2116"/>
    </location>
    <ligand>
        <name>ATP</name>
        <dbReference type="ChEBI" id="CHEBI:30616"/>
    </ligand>
</feature>
<dbReference type="GO" id="GO:0048544">
    <property type="term" value="P:recognition of pollen"/>
    <property type="evidence" value="ECO:0007669"/>
    <property type="project" value="InterPro"/>
</dbReference>
<feature type="chain" id="PRO_5004257890" description="non-specific serine/threonine protein kinase" evidence="20">
    <location>
        <begin position="19"/>
        <end position="3307"/>
    </location>
</feature>
<dbReference type="HOGENOM" id="CLU_000288_116_4_1"/>
<feature type="domain" description="Apple" evidence="23">
    <location>
        <begin position="1151"/>
        <end position="1235"/>
    </location>
</feature>
<reference evidence="25" key="2">
    <citation type="journal article" date="2008" name="Nucleic Acids Res.">
        <title>The rice annotation project database (RAP-DB): 2008 update.</title>
        <authorList>
            <consortium name="The rice annotation project (RAP)"/>
        </authorList>
    </citation>
    <scope>GENOME REANNOTATION</scope>
    <source>
        <strain evidence="25">cv. Nipponbare</strain>
    </source>
</reference>
<evidence type="ECO:0000256" key="14">
    <source>
        <dbReference type="ARBA" id="ARBA00023170"/>
    </source>
</evidence>
<evidence type="ECO:0000256" key="9">
    <source>
        <dbReference type="ARBA" id="ARBA00022777"/>
    </source>
</evidence>
<feature type="region of interest" description="Disordered" evidence="19">
    <location>
        <begin position="2395"/>
        <end position="2418"/>
    </location>
</feature>
<dbReference type="InterPro" id="IPR001480">
    <property type="entry name" value="Bulb-type_lectin_dom"/>
</dbReference>
<dbReference type="PANTHER" id="PTHR27002:SF936">
    <property type="entry name" value="OS08G0179000 PROTEIN"/>
    <property type="match status" value="1"/>
</dbReference>
<feature type="domain" description="Bulb-type lectin" evidence="22">
    <location>
        <begin position="868"/>
        <end position="991"/>
    </location>
</feature>
<dbReference type="InterPro" id="IPR021820">
    <property type="entry name" value="S-locus_recpt_kinase_C"/>
</dbReference>